<evidence type="ECO:0000313" key="3">
    <source>
        <dbReference type="Proteomes" id="UP000268004"/>
    </source>
</evidence>
<protein>
    <submittedName>
        <fullName evidence="2">Transposase, IS3 family</fullName>
    </submittedName>
</protein>
<dbReference type="EMBL" id="RBSD01000228">
    <property type="protein sequence ID" value="RMR78644.1"/>
    <property type="molecule type" value="Genomic_DNA"/>
</dbReference>
<keyword evidence="1" id="KW-0812">Transmembrane</keyword>
<sequence>MPSAWLYLAVVLDLFSSQVIFWSMKPRMCSDLAIDAKLMTSLRLSVLSLRR</sequence>
<keyword evidence="1" id="KW-0472">Membrane</keyword>
<organism evidence="2 3">
    <name type="scientific">Pseudomonas coronafaciens pv. striafaciens</name>
    <dbReference type="NCBI Taxonomy" id="235276"/>
    <lineage>
        <taxon>Bacteria</taxon>
        <taxon>Pseudomonadati</taxon>
        <taxon>Pseudomonadota</taxon>
        <taxon>Gammaproteobacteria</taxon>
        <taxon>Pseudomonadales</taxon>
        <taxon>Pseudomonadaceae</taxon>
        <taxon>Pseudomonas</taxon>
        <taxon>Pseudomonas coronafaciens</taxon>
    </lineage>
</organism>
<dbReference type="AlphaFoldDB" id="A0A3M4XQ91"/>
<feature type="transmembrane region" description="Helical" evidence="1">
    <location>
        <begin position="6"/>
        <end position="24"/>
    </location>
</feature>
<gene>
    <name evidence="2" type="ORF">ALP78_05343</name>
</gene>
<evidence type="ECO:0000256" key="1">
    <source>
        <dbReference type="SAM" id="Phobius"/>
    </source>
</evidence>
<evidence type="ECO:0000313" key="2">
    <source>
        <dbReference type="EMBL" id="RMR78644.1"/>
    </source>
</evidence>
<dbReference type="Proteomes" id="UP000268004">
    <property type="component" value="Unassembled WGS sequence"/>
</dbReference>
<reference evidence="2 3" key="1">
    <citation type="submission" date="2018-08" db="EMBL/GenBank/DDBJ databases">
        <title>Recombination of ecologically and evolutionarily significant loci maintains genetic cohesion in the Pseudomonas syringae species complex.</title>
        <authorList>
            <person name="Dillon M."/>
            <person name="Thakur S."/>
            <person name="Almeida R.N.D."/>
            <person name="Weir B.S."/>
            <person name="Guttman D.S."/>
        </authorList>
    </citation>
    <scope>NUCLEOTIDE SEQUENCE [LARGE SCALE GENOMIC DNA]</scope>
    <source>
        <strain evidence="2 3">ICMP 4996</strain>
    </source>
</reference>
<comment type="caution">
    <text evidence="2">The sequence shown here is derived from an EMBL/GenBank/DDBJ whole genome shotgun (WGS) entry which is preliminary data.</text>
</comment>
<keyword evidence="1" id="KW-1133">Transmembrane helix</keyword>
<accession>A0A3M4XQ91</accession>
<proteinExistence type="predicted"/>
<name>A0A3M4XQ91_9PSED</name>